<reference evidence="2" key="1">
    <citation type="submission" date="2016-09" db="EMBL/GenBank/DDBJ databases">
        <authorList>
            <person name="Gulvik C.A."/>
        </authorList>
    </citation>
    <scope>NUCLEOTIDE SEQUENCE [LARGE SCALE GENOMIC DNA]</scope>
    <source>
        <strain evidence="2">LMG 26676</strain>
    </source>
</reference>
<dbReference type="Proteomes" id="UP000094469">
    <property type="component" value="Unassembled WGS sequence"/>
</dbReference>
<organism evidence="1 2">
    <name type="scientific">Enterococcus ureilyticus</name>
    <dbReference type="NCBI Taxonomy" id="1131292"/>
    <lineage>
        <taxon>Bacteria</taxon>
        <taxon>Bacillati</taxon>
        <taxon>Bacillota</taxon>
        <taxon>Bacilli</taxon>
        <taxon>Lactobacillales</taxon>
        <taxon>Enterococcaceae</taxon>
        <taxon>Enterococcus</taxon>
    </lineage>
</organism>
<protein>
    <submittedName>
        <fullName evidence="1">Uncharacterized protein</fullName>
    </submittedName>
</protein>
<dbReference type="AlphaFoldDB" id="A0A1E5HBW0"/>
<accession>A0A1E5HBW0</accession>
<evidence type="ECO:0000313" key="2">
    <source>
        <dbReference type="Proteomes" id="UP000094469"/>
    </source>
</evidence>
<dbReference type="EMBL" id="MIKC01000019">
    <property type="protein sequence ID" value="OEG22393.1"/>
    <property type="molecule type" value="Genomic_DNA"/>
</dbReference>
<dbReference type="RefSeq" id="WP_069640180.1">
    <property type="nucleotide sequence ID" value="NZ_JAFBEZ010000034.1"/>
</dbReference>
<gene>
    <name evidence="1" type="ORF">BCR24_15725</name>
</gene>
<keyword evidence="2" id="KW-1185">Reference proteome</keyword>
<evidence type="ECO:0000313" key="1">
    <source>
        <dbReference type="EMBL" id="OEG22393.1"/>
    </source>
</evidence>
<proteinExistence type="predicted"/>
<sequence>MKKDKEYFESVGYYSAMAQLLSFISADKNDSIDGFILSFELKDKHFREYLEPEDFSVILNDFENWNEAAQEMWVS</sequence>
<comment type="caution">
    <text evidence="1">The sequence shown here is derived from an EMBL/GenBank/DDBJ whole genome shotgun (WGS) entry which is preliminary data.</text>
</comment>
<name>A0A1E5HBW0_9ENTE</name>